<evidence type="ECO:0000256" key="8">
    <source>
        <dbReference type="ARBA" id="ARBA00023136"/>
    </source>
</evidence>
<keyword evidence="12" id="KW-1185">Reference proteome</keyword>
<keyword evidence="6 10" id="KW-0812">Transmembrane</keyword>
<reference evidence="11 12" key="1">
    <citation type="submission" date="2024-03" db="EMBL/GenBank/DDBJ databases">
        <title>Community enrichment and isolation of bacterial strains for fucoidan degradation.</title>
        <authorList>
            <person name="Sichert A."/>
        </authorList>
    </citation>
    <scope>NUCLEOTIDE SEQUENCE [LARGE SCALE GENOMIC DNA]</scope>
    <source>
        <strain evidence="11 12">AS12</strain>
    </source>
</reference>
<comment type="similarity">
    <text evidence="2 10">Belongs to the ExbD/TolR family.</text>
</comment>
<keyword evidence="8 10" id="KW-0472">Membrane</keyword>
<dbReference type="InterPro" id="IPR014168">
    <property type="entry name" value="Tol-Pal_TolR"/>
</dbReference>
<dbReference type="RefSeq" id="WP_006993616.1">
    <property type="nucleotide sequence ID" value="NZ_JBBMQS010000020.1"/>
</dbReference>
<accession>A0ABU9T138</accession>
<keyword evidence="4 10" id="KW-0997">Cell inner membrane</keyword>
<evidence type="ECO:0000313" key="12">
    <source>
        <dbReference type="Proteomes" id="UP001461163"/>
    </source>
</evidence>
<evidence type="ECO:0000256" key="9">
    <source>
        <dbReference type="ARBA" id="ARBA00023306"/>
    </source>
</evidence>
<proteinExistence type="inferred from homology"/>
<dbReference type="NCBIfam" id="TIGR02801">
    <property type="entry name" value="tolR"/>
    <property type="match status" value="1"/>
</dbReference>
<evidence type="ECO:0000313" key="11">
    <source>
        <dbReference type="EMBL" id="MEM5499846.1"/>
    </source>
</evidence>
<organism evidence="11 12">
    <name type="scientific">Paraglaciecola mesophila</name>
    <dbReference type="NCBI Taxonomy" id="197222"/>
    <lineage>
        <taxon>Bacteria</taxon>
        <taxon>Pseudomonadati</taxon>
        <taxon>Pseudomonadota</taxon>
        <taxon>Gammaproteobacteria</taxon>
        <taxon>Alteromonadales</taxon>
        <taxon>Alteromonadaceae</taxon>
        <taxon>Paraglaciecola</taxon>
    </lineage>
</organism>
<dbReference type="Gene3D" id="3.30.420.270">
    <property type="match status" value="1"/>
</dbReference>
<dbReference type="Pfam" id="PF02472">
    <property type="entry name" value="ExbD"/>
    <property type="match status" value="1"/>
</dbReference>
<comment type="caution">
    <text evidence="11">The sequence shown here is derived from an EMBL/GenBank/DDBJ whole genome shotgun (WGS) entry which is preliminary data.</text>
</comment>
<keyword evidence="7 10" id="KW-1133">Transmembrane helix</keyword>
<evidence type="ECO:0000256" key="4">
    <source>
        <dbReference type="ARBA" id="ARBA00022519"/>
    </source>
</evidence>
<dbReference type="Proteomes" id="UP001461163">
    <property type="component" value="Unassembled WGS sequence"/>
</dbReference>
<evidence type="ECO:0000256" key="5">
    <source>
        <dbReference type="ARBA" id="ARBA00022618"/>
    </source>
</evidence>
<name>A0ABU9T138_9ALTE</name>
<evidence type="ECO:0000256" key="1">
    <source>
        <dbReference type="ARBA" id="ARBA00004162"/>
    </source>
</evidence>
<dbReference type="HAMAP" id="MF_02203">
    <property type="entry name" value="TolR"/>
    <property type="match status" value="1"/>
</dbReference>
<dbReference type="PANTHER" id="PTHR30558:SF7">
    <property type="entry name" value="TOL-PAL SYSTEM PROTEIN TOLR"/>
    <property type="match status" value="1"/>
</dbReference>
<dbReference type="InterPro" id="IPR003400">
    <property type="entry name" value="ExbD"/>
</dbReference>
<keyword evidence="9 10" id="KW-0131">Cell cycle</keyword>
<keyword evidence="3 10" id="KW-1003">Cell membrane</keyword>
<gene>
    <name evidence="10 11" type="primary">tolR</name>
    <name evidence="11" type="ORF">WNY77_20720</name>
</gene>
<comment type="subunit">
    <text evidence="10">The Tol-Pal system is composed of five core proteins: the inner membrane proteins TolA, TolQ and TolR, the periplasmic protein TolB and the outer membrane protein Pal. They form a network linking the inner and outer membranes and the peptidoglycan layer.</text>
</comment>
<evidence type="ECO:0000256" key="6">
    <source>
        <dbReference type="ARBA" id="ARBA00022692"/>
    </source>
</evidence>
<dbReference type="EMBL" id="JBBMQS010000020">
    <property type="protein sequence ID" value="MEM5499846.1"/>
    <property type="molecule type" value="Genomic_DNA"/>
</dbReference>
<dbReference type="PANTHER" id="PTHR30558">
    <property type="entry name" value="EXBD MEMBRANE COMPONENT OF PMF-DRIVEN MACROMOLECULE IMPORT SYSTEM"/>
    <property type="match status" value="1"/>
</dbReference>
<evidence type="ECO:0000256" key="3">
    <source>
        <dbReference type="ARBA" id="ARBA00022475"/>
    </source>
</evidence>
<protein>
    <recommendedName>
        <fullName evidence="10">Tol-Pal system protein TolR</fullName>
    </recommendedName>
</protein>
<feature type="transmembrane region" description="Helical" evidence="10">
    <location>
        <begin position="15"/>
        <end position="36"/>
    </location>
</feature>
<evidence type="ECO:0000256" key="2">
    <source>
        <dbReference type="ARBA" id="ARBA00005811"/>
    </source>
</evidence>
<sequence length="140" mass="15218">MYVRKRRRPVSEINVVPYIDVMLVLLIIFMVTAPLVTQGVKVDLPKAEAQPLEDDSKPPLIASVDAEGNYFLNIAEDQEQAMTAVDVATLVAAHLRIEPETPVVVKGDGAVPYSNIVQLMVLLQRAGAPSVGLMTDPPEN</sequence>
<evidence type="ECO:0000256" key="7">
    <source>
        <dbReference type="ARBA" id="ARBA00022989"/>
    </source>
</evidence>
<comment type="subcellular location">
    <subcellularLocation>
        <location evidence="10">Cell inner membrane</location>
        <topology evidence="10">Single-pass membrane protein</topology>
    </subcellularLocation>
    <subcellularLocation>
        <location evidence="1">Cell membrane</location>
        <topology evidence="1">Single-pass membrane protein</topology>
    </subcellularLocation>
</comment>
<comment type="function">
    <text evidence="10">Part of the Tol-Pal system, which plays a role in outer membrane invagination during cell division and is important for maintaining outer membrane integrity.</text>
</comment>
<keyword evidence="5 10" id="KW-0132">Cell division</keyword>
<evidence type="ECO:0000256" key="10">
    <source>
        <dbReference type="HAMAP-Rule" id="MF_02203"/>
    </source>
</evidence>